<dbReference type="InterPro" id="IPR049713">
    <property type="entry name" value="Pr6Pr-like"/>
</dbReference>
<organism evidence="2 3">
    <name type="scientific">Pseudoxanthomonas helianthi</name>
    <dbReference type="NCBI Taxonomy" id="1453541"/>
    <lineage>
        <taxon>Bacteria</taxon>
        <taxon>Pseudomonadati</taxon>
        <taxon>Pseudomonadota</taxon>
        <taxon>Gammaproteobacteria</taxon>
        <taxon>Lysobacterales</taxon>
        <taxon>Lysobacteraceae</taxon>
        <taxon>Pseudoxanthomonas</taxon>
    </lineage>
</organism>
<keyword evidence="3" id="KW-1185">Reference proteome</keyword>
<dbReference type="EMBL" id="JAGKTC010000001">
    <property type="protein sequence ID" value="MBP3982821.1"/>
    <property type="molecule type" value="Genomic_DNA"/>
</dbReference>
<name>A0A940WZ86_9GAMM</name>
<gene>
    <name evidence="2" type="ORF">J5837_00170</name>
</gene>
<feature type="transmembrane region" description="Helical" evidence="1">
    <location>
        <begin position="51"/>
        <end position="72"/>
    </location>
</feature>
<comment type="caution">
    <text evidence="2">The sequence shown here is derived from an EMBL/GenBank/DDBJ whole genome shotgun (WGS) entry which is preliminary data.</text>
</comment>
<feature type="transmembrane region" description="Helical" evidence="1">
    <location>
        <begin position="184"/>
        <end position="204"/>
    </location>
</feature>
<keyword evidence="1" id="KW-0812">Transmembrane</keyword>
<feature type="transmembrane region" description="Helical" evidence="1">
    <location>
        <begin position="117"/>
        <end position="135"/>
    </location>
</feature>
<evidence type="ECO:0000313" key="3">
    <source>
        <dbReference type="Proteomes" id="UP000673447"/>
    </source>
</evidence>
<sequence>MQVTDGIGRTGRVLAALIAAVALGSLLLQYVLLLELVRSSIGPWMGTLRYFSYFTILSNVGVLLVAVHAALASPGFFASARGRGALALYIGVTGAIYFLVLRHLWQPQGAQWWADTGLHYAVPLLYWAWWLGFVPHGDLRRGDVLRWLAFPLAYVAWTLLRGQWVDEYPYPFIDVNLLGWVTAARNALGVLVLFVVGGALVVWLDGNLRKRG</sequence>
<dbReference type="Proteomes" id="UP000673447">
    <property type="component" value="Unassembled WGS sequence"/>
</dbReference>
<feature type="transmembrane region" description="Helical" evidence="1">
    <location>
        <begin position="147"/>
        <end position="164"/>
    </location>
</feature>
<keyword evidence="1" id="KW-0472">Membrane</keyword>
<dbReference type="RefSeq" id="WP_210534708.1">
    <property type="nucleotide sequence ID" value="NZ_JAGKTC010000001.1"/>
</dbReference>
<keyword evidence="1" id="KW-1133">Transmembrane helix</keyword>
<protein>
    <submittedName>
        <fullName evidence="2">Pr6Pr family membrane protein</fullName>
    </submittedName>
</protein>
<dbReference type="AlphaFoldDB" id="A0A940WZ86"/>
<evidence type="ECO:0000256" key="1">
    <source>
        <dbReference type="SAM" id="Phobius"/>
    </source>
</evidence>
<evidence type="ECO:0000313" key="2">
    <source>
        <dbReference type="EMBL" id="MBP3982821.1"/>
    </source>
</evidence>
<accession>A0A940WZ86</accession>
<feature type="transmembrane region" description="Helical" evidence="1">
    <location>
        <begin position="84"/>
        <end position="105"/>
    </location>
</feature>
<feature type="transmembrane region" description="Helical" evidence="1">
    <location>
        <begin position="12"/>
        <end position="31"/>
    </location>
</feature>
<reference evidence="2" key="2">
    <citation type="submission" date="2021-03" db="EMBL/GenBank/DDBJ databases">
        <authorList>
            <person name="Cao W."/>
        </authorList>
    </citation>
    <scope>NUCLEOTIDE SEQUENCE</scope>
    <source>
        <strain evidence="2">110414</strain>
    </source>
</reference>
<proteinExistence type="predicted"/>
<reference evidence="2" key="1">
    <citation type="journal article" date="2016" name="Int. J. Syst. Evol. Microbiol.">
        <title>Pseudoxanthomonas helianthi sp. nov., isolated from roots of Jerusalem artichoke (Helianthus tuberosus).</title>
        <authorList>
            <person name="Kittiwongwattana C."/>
            <person name="Thawai C."/>
        </authorList>
    </citation>
    <scope>NUCLEOTIDE SEQUENCE</scope>
    <source>
        <strain evidence="2">110414</strain>
    </source>
</reference>
<dbReference type="NCBIfam" id="NF038065">
    <property type="entry name" value="Pr6Pr"/>
    <property type="match status" value="1"/>
</dbReference>